<dbReference type="EMBL" id="JBHSOW010000095">
    <property type="protein sequence ID" value="MFC5652297.1"/>
    <property type="molecule type" value="Genomic_DNA"/>
</dbReference>
<evidence type="ECO:0000259" key="4">
    <source>
        <dbReference type="Pfam" id="PF03160"/>
    </source>
</evidence>
<evidence type="ECO:0000256" key="3">
    <source>
        <dbReference type="ARBA" id="ARBA00022837"/>
    </source>
</evidence>
<keyword evidence="3" id="KW-0106">Calcium</keyword>
<dbReference type="Pfam" id="PF03160">
    <property type="entry name" value="Calx-beta"/>
    <property type="match status" value="1"/>
</dbReference>
<gene>
    <name evidence="5" type="ORF">ACFPYJ_24930</name>
</gene>
<dbReference type="Proteomes" id="UP001596047">
    <property type="component" value="Unassembled WGS sequence"/>
</dbReference>
<feature type="domain" description="Calx-beta" evidence="4">
    <location>
        <begin position="18"/>
        <end position="82"/>
    </location>
</feature>
<keyword evidence="2" id="KW-0677">Repeat</keyword>
<dbReference type="SUPFAM" id="SSF141072">
    <property type="entry name" value="CalX-like"/>
    <property type="match status" value="1"/>
</dbReference>
<keyword evidence="6" id="KW-1185">Reference proteome</keyword>
<proteinExistence type="predicted"/>
<dbReference type="Gene3D" id="2.60.40.2030">
    <property type="match status" value="1"/>
</dbReference>
<reference evidence="6" key="1">
    <citation type="journal article" date="2019" name="Int. J. Syst. Evol. Microbiol.">
        <title>The Global Catalogue of Microorganisms (GCM) 10K type strain sequencing project: providing services to taxonomists for standard genome sequencing and annotation.</title>
        <authorList>
            <consortium name="The Broad Institute Genomics Platform"/>
            <consortium name="The Broad Institute Genome Sequencing Center for Infectious Disease"/>
            <person name="Wu L."/>
            <person name="Ma J."/>
        </authorList>
    </citation>
    <scope>NUCLEOTIDE SEQUENCE [LARGE SCALE GENOMIC DNA]</scope>
    <source>
        <strain evidence="6">CGMCC 1.3240</strain>
    </source>
</reference>
<protein>
    <submittedName>
        <fullName evidence="5">Calx-beta domain-containing protein</fullName>
    </submittedName>
</protein>
<sequence length="88" mass="9968">MAFADGESWKRIDVPIIGKDFYQTPQSVTFKSGETEKLIDIPFADDGLREYKESFKVRLRDTSPSDSVTIGIPAAEVFIFDENHLPRS</sequence>
<name>A0ABW0W2P9_9BACL</name>
<evidence type="ECO:0000256" key="2">
    <source>
        <dbReference type="ARBA" id="ARBA00022737"/>
    </source>
</evidence>
<organism evidence="5 6">
    <name type="scientific">Paenibacillus solisilvae</name>
    <dbReference type="NCBI Taxonomy" id="2486751"/>
    <lineage>
        <taxon>Bacteria</taxon>
        <taxon>Bacillati</taxon>
        <taxon>Bacillota</taxon>
        <taxon>Bacilli</taxon>
        <taxon>Bacillales</taxon>
        <taxon>Paenibacillaceae</taxon>
        <taxon>Paenibacillus</taxon>
    </lineage>
</organism>
<evidence type="ECO:0000256" key="1">
    <source>
        <dbReference type="ARBA" id="ARBA00022729"/>
    </source>
</evidence>
<dbReference type="RefSeq" id="WP_379190988.1">
    <property type="nucleotide sequence ID" value="NZ_JBHSOW010000095.1"/>
</dbReference>
<comment type="caution">
    <text evidence="5">The sequence shown here is derived from an EMBL/GenBank/DDBJ whole genome shotgun (WGS) entry which is preliminary data.</text>
</comment>
<dbReference type="InterPro" id="IPR003644">
    <property type="entry name" value="Calx_beta"/>
</dbReference>
<accession>A0ABW0W2P9</accession>
<evidence type="ECO:0000313" key="5">
    <source>
        <dbReference type="EMBL" id="MFC5652297.1"/>
    </source>
</evidence>
<keyword evidence="1" id="KW-0732">Signal</keyword>
<dbReference type="InterPro" id="IPR038081">
    <property type="entry name" value="CalX-like_sf"/>
</dbReference>
<evidence type="ECO:0000313" key="6">
    <source>
        <dbReference type="Proteomes" id="UP001596047"/>
    </source>
</evidence>